<dbReference type="RefSeq" id="WP_143231674.1">
    <property type="nucleotide sequence ID" value="NZ_FSRJ01000004.1"/>
</dbReference>
<accession>A0A1N6HEL0</accession>
<feature type="domain" description="Fibronectin type-III" evidence="3">
    <location>
        <begin position="1471"/>
        <end position="1571"/>
    </location>
</feature>
<proteinExistence type="predicted"/>
<reference evidence="5" key="1">
    <citation type="submission" date="2016-11" db="EMBL/GenBank/DDBJ databases">
        <authorList>
            <person name="Varghese N."/>
            <person name="Submissions S."/>
        </authorList>
    </citation>
    <scope>NUCLEOTIDE SEQUENCE [LARGE SCALE GENOMIC DNA]</scope>
    <source>
        <strain evidence="5">DSM 8595</strain>
    </source>
</reference>
<name>A0A1N6HEL0_9MICO</name>
<dbReference type="Proteomes" id="UP000184699">
    <property type="component" value="Unassembled WGS sequence"/>
</dbReference>
<dbReference type="GO" id="GO:0016798">
    <property type="term" value="F:hydrolase activity, acting on glycosyl bonds"/>
    <property type="evidence" value="ECO:0007669"/>
    <property type="project" value="UniProtKB-KW"/>
</dbReference>
<protein>
    <recommendedName>
        <fullName evidence="3">Fibronectin type-III domain-containing protein</fullName>
    </recommendedName>
</protein>
<dbReference type="InterPro" id="IPR036116">
    <property type="entry name" value="FN3_sf"/>
</dbReference>
<dbReference type="PROSITE" id="PS50853">
    <property type="entry name" value="FN3"/>
    <property type="match status" value="1"/>
</dbReference>
<dbReference type="CDD" id="cd00063">
    <property type="entry name" value="FN3"/>
    <property type="match status" value="1"/>
</dbReference>
<dbReference type="InterPro" id="IPR013783">
    <property type="entry name" value="Ig-like_fold"/>
</dbReference>
<evidence type="ECO:0000256" key="1">
    <source>
        <dbReference type="ARBA" id="ARBA00023295"/>
    </source>
</evidence>
<dbReference type="OrthoDB" id="5241356at2"/>
<keyword evidence="1" id="KW-0378">Hydrolase</keyword>
<dbReference type="EMBL" id="FSRJ01000004">
    <property type="protein sequence ID" value="SIO18278.1"/>
    <property type="molecule type" value="Genomic_DNA"/>
</dbReference>
<dbReference type="Pfam" id="PF17963">
    <property type="entry name" value="Big_9"/>
    <property type="match status" value="4"/>
</dbReference>
<dbReference type="SUPFAM" id="SSF49265">
    <property type="entry name" value="Fibronectin type III"/>
    <property type="match status" value="1"/>
</dbReference>
<sequence length="1963" mass="205383">MPRLPDLTRLPKPRSAAITAAATTAVVALVAGVAIASGGYAAQRVDLGDAAVWVSSNEHQAIGRANTALLELNSVVETGSTGTEIVQQGATVLALDRARATVRVIDATTSSLTETVAVPPDDATLDLAGPRVVVTSDGDIWTTPVDRFAQFDADSEPMLALGKGTVTSVDPDGTLFAYTPSTGDVARVDVADAETVRTRWQAKPAGKDAEVQITSVADRWAVFDASTLTLHLERGPVDLSSFIAANDAPVLQRPSSDGDDVAIATRRGLVTVGFDGDEPRTRVDDRSGLPAAPFLHDGCLYAAWAEGTAWRSCAAGGDPDPVELPSATAIGDYTYLANGATLVLNERRSGKTWAAGVGFGLIDNWKDLLDIEHDEETIEQNDPETPPTIEKSQVPPVAAADEFGARPGRTTQLPVLLNDYDANGDAMVVDAVDGELPAGVTVDRIADNQQLQLVLDDEASGVITFGYTVDDGFGGTAHAAVSVTVRDADENSPPEQRRPSKTLVQAGGRVNTAVLGDWVDPDGDPFFLRRATAAAPDALSSTADGVVVFDEKGGAGADRIVTLEVSDGRDTAVGALGIGVRAPGSVQLVADPFVVLATAGQEVRIDPLRHVRGGSGQVQLTAVPAKPDAQLTPDFDGGTFRFSSSDVRTHSLEYTVTDGIWTTTGRVRVDVSAPPERDTTPITVPHTVFIRGGQPVDVDVLATDIDPTGGVLILTGLGEPTAEAGEGVQVEVVDHRILRVTLTGPLATGSSVFGYRVSNGLAEAVGEVTVVEVPQLESPQSPVAVPDKISARTGDVVDIAVLANDEHPDALPITLEPTLERAPKAGLLFAAGDRLRYFAPEEPGEYEAVYRVAGPDGQWATATVQMSVREADPDTNTPPVPATVTARVLSGETVRIPVPLGGSDPEGDSVQLLGQGGTPELGNVTAHGADWLEYEAGEYSAGTDTFEYEVVDALGERAVGTVRVGIAPRLDGARLPTAVNDIVEVRPGRTVAVRVLENDSDPDGGALTLKDVTVIEGDAVAEIVDDRIEVELPPGEDDYGFSYEIENEQLGTASTFLKIMAREDAPLARPEASDTVLTLSDILDEDVVDVPVLRNVFLADADVDDLVVGLVDGYGRGAEVRRDGSIRVQVEDRRRVIPFSVTHPEDPSIVSYAFIWVPGRDDALPQLRADAPEVDVVSGDEVTLDLDDFVIAASGRPVKITDAATVRASHSDGADLVVDQDTLRYRSEEGYFGPASLSFTVTDGESAADPSARTGTIVIPIDVLPTENQPPVFTGGVIDFEPGESKEIDLLKLTKSYPAAQGELVYRLLPPPTEGFRFSLDGSDLTIEAEASTSKAPRTVAIGVADDSGDGKPGRIELRVVPSTKPIARPAPDTVIAQRGRTTTIDVLANDGPTNPFPDVPLRVVDVRGLDADSLPSGVSIEPSEDRSRLEVTVAPGAAPVNSTVQYEVADATGDAARNAWGLVTISVQDRPDPVTGARVTGFGDRSLDVVFGAGAFNNSPITGYEIQLVDAGTGEVTSSSGCAATTCTVTTPGNGQAEAVHVRIRARNGIGLSDPVDAPGPIWSDVVPPPPTGVRALPRDGYLRLEWDRVPEGSGSAIGTYVVTVAGVSTEVSAAAVCTATVCSTDSQRLENGSQVPITISARNQAFPALAVWTQAGASGTPFGPPIAGGISVSGDAAAGTVTVAWDPFAGNGDAIGGYFVQRLVDGASGVPAGAQACSVTSPAPGNVVAPSGGGTVAEVVHVGPGTTSVQFSGTSAESTKYSFLVWGYNRAACTNTEVAGTVVRPAPDAIRRVDSHMEFRTADTYDRYISGVAPSAWRYDIVAVDGNGAQIPGTQQSFDGSGWAQDLFARPFGETVRFQVRSCSIWGSCGPWSDVLPSDARPSLTFALPSRAWDEGTRTWSWTSAPENSGLPVTFTCGVDGDRNGRTAQTPTSCQIPEAKPGDRVWLDVEIAGVVVRYQNR</sequence>
<dbReference type="STRING" id="232089.SAMN05443544_3124"/>
<dbReference type="InterPro" id="IPR003961">
    <property type="entry name" value="FN3_dom"/>
</dbReference>
<evidence type="ECO:0000313" key="5">
    <source>
        <dbReference type="Proteomes" id="UP000184699"/>
    </source>
</evidence>
<evidence type="ECO:0000313" key="4">
    <source>
        <dbReference type="EMBL" id="SIO18278.1"/>
    </source>
</evidence>
<keyword evidence="2" id="KW-0119">Carbohydrate metabolism</keyword>
<gene>
    <name evidence="4" type="ORF">SAMN05443544_3124</name>
</gene>
<dbReference type="Gene3D" id="2.60.40.10">
    <property type="entry name" value="Immunoglobulins"/>
    <property type="match status" value="1"/>
</dbReference>
<organism evidence="4 5">
    <name type="scientific">Agromyces cerinus subsp. cerinus</name>
    <dbReference type="NCBI Taxonomy" id="232089"/>
    <lineage>
        <taxon>Bacteria</taxon>
        <taxon>Bacillati</taxon>
        <taxon>Actinomycetota</taxon>
        <taxon>Actinomycetes</taxon>
        <taxon>Micrococcales</taxon>
        <taxon>Microbacteriaceae</taxon>
        <taxon>Agromyces</taxon>
    </lineage>
</organism>
<dbReference type="GO" id="GO:0000272">
    <property type="term" value="P:polysaccharide catabolic process"/>
    <property type="evidence" value="ECO:0007669"/>
    <property type="project" value="UniProtKB-KW"/>
</dbReference>
<dbReference type="SMART" id="SM00060">
    <property type="entry name" value="FN3"/>
    <property type="match status" value="3"/>
</dbReference>
<keyword evidence="1" id="KW-0326">Glycosidase</keyword>
<evidence type="ECO:0000256" key="2">
    <source>
        <dbReference type="ARBA" id="ARBA00023326"/>
    </source>
</evidence>
<evidence type="ECO:0000259" key="3">
    <source>
        <dbReference type="PROSITE" id="PS50853"/>
    </source>
</evidence>
<keyword evidence="5" id="KW-1185">Reference proteome</keyword>
<keyword evidence="2" id="KW-0624">Polysaccharide degradation</keyword>